<comment type="caution">
    <text evidence="1">The sequence shown here is derived from an EMBL/GenBank/DDBJ whole genome shotgun (WGS) entry which is preliminary data.</text>
</comment>
<dbReference type="AlphaFoldDB" id="M5EXF9"/>
<dbReference type="STRING" id="1297569.MESS2_780027"/>
<organism evidence="1 2">
    <name type="scientific">Mesorhizobium metallidurans STM 2683</name>
    <dbReference type="NCBI Taxonomy" id="1297569"/>
    <lineage>
        <taxon>Bacteria</taxon>
        <taxon>Pseudomonadati</taxon>
        <taxon>Pseudomonadota</taxon>
        <taxon>Alphaproteobacteria</taxon>
        <taxon>Hyphomicrobiales</taxon>
        <taxon>Phyllobacteriaceae</taxon>
        <taxon>Mesorhizobium</taxon>
    </lineage>
</organism>
<dbReference type="RefSeq" id="WP_008877552.1">
    <property type="nucleotide sequence ID" value="NZ_CAUM01000148.1"/>
</dbReference>
<keyword evidence="2" id="KW-1185">Reference proteome</keyword>
<evidence type="ECO:0000313" key="1">
    <source>
        <dbReference type="EMBL" id="CCV08680.1"/>
    </source>
</evidence>
<dbReference type="Gene3D" id="3.40.50.720">
    <property type="entry name" value="NAD(P)-binding Rossmann-like Domain"/>
    <property type="match status" value="1"/>
</dbReference>
<evidence type="ECO:0000313" key="2">
    <source>
        <dbReference type="Proteomes" id="UP000012062"/>
    </source>
</evidence>
<dbReference type="EMBL" id="CAUM01000148">
    <property type="protein sequence ID" value="CCV08680.1"/>
    <property type="molecule type" value="Genomic_DNA"/>
</dbReference>
<gene>
    <name evidence="1" type="ORF">MESS2_780027</name>
</gene>
<dbReference type="eggNOG" id="COG4221">
    <property type="taxonomic scope" value="Bacteria"/>
</dbReference>
<name>M5EXF9_9HYPH</name>
<dbReference type="Proteomes" id="UP000012062">
    <property type="component" value="Unassembled WGS sequence"/>
</dbReference>
<protein>
    <submittedName>
        <fullName evidence="1">Short-chain oxidoreductase</fullName>
    </submittedName>
</protein>
<sequence>MFSLPGPARTNFAAGLVSAEPTDAYGNTPVGDMRRAFVEGSFEVKGDARKMAEAMIASVEQNTAPRRLTFGAAAYASISNALRSRLAELEDQRDAALSMDFDG</sequence>
<accession>M5EXF9</accession>
<proteinExistence type="predicted"/>
<reference evidence="1 2" key="1">
    <citation type="submission" date="2013-02" db="EMBL/GenBank/DDBJ databases">
        <authorList>
            <person name="Genoscope - CEA"/>
        </authorList>
    </citation>
    <scope>NUCLEOTIDE SEQUENCE [LARGE SCALE GENOMIC DNA]</scope>
    <source>
        <strain evidence="1 2">STM 2683</strain>
    </source>
</reference>